<sequence>MWLAPVGAEPRLAAHNLLRTLGSTLVDNPTLRHDQSGRPHIPGLAVSISYSRHLIAVAASYGGPVGVDVEEVRARDVAGLAGRWFAPRELEWMGRQDDELVAFLQLWTGKEAVGKALGVGLGEAGLRREMPLGGGAVESVPGLVVTHLRWPDAVLAVAAPAGEVEVSRRSPTLDPPCARG</sequence>
<evidence type="ECO:0000259" key="3">
    <source>
        <dbReference type="Pfam" id="PF01648"/>
    </source>
</evidence>
<keyword evidence="5" id="KW-1185">Reference proteome</keyword>
<organism evidence="4 5">
    <name type="scientific">Kribbella pratensis</name>
    <dbReference type="NCBI Taxonomy" id="2512112"/>
    <lineage>
        <taxon>Bacteria</taxon>
        <taxon>Bacillati</taxon>
        <taxon>Actinomycetota</taxon>
        <taxon>Actinomycetes</taxon>
        <taxon>Propionibacteriales</taxon>
        <taxon>Kribbellaceae</taxon>
        <taxon>Kribbella</taxon>
    </lineage>
</organism>
<evidence type="ECO:0000313" key="4">
    <source>
        <dbReference type="EMBL" id="TDW87814.1"/>
    </source>
</evidence>
<protein>
    <submittedName>
        <fullName evidence="4">4'-phosphopantetheinyl transferase superfamily protein</fullName>
    </submittedName>
</protein>
<accession>A0ABY2FB60</accession>
<dbReference type="InterPro" id="IPR050559">
    <property type="entry name" value="P-Pant_transferase_sf"/>
</dbReference>
<name>A0ABY2FB60_9ACTN</name>
<evidence type="ECO:0000256" key="1">
    <source>
        <dbReference type="ARBA" id="ARBA00010990"/>
    </source>
</evidence>
<dbReference type="InterPro" id="IPR037143">
    <property type="entry name" value="4-PPantetheinyl_Trfase_dom_sf"/>
</dbReference>
<dbReference type="EMBL" id="SODU01000003">
    <property type="protein sequence ID" value="TDW87814.1"/>
    <property type="molecule type" value="Genomic_DNA"/>
</dbReference>
<evidence type="ECO:0000256" key="2">
    <source>
        <dbReference type="ARBA" id="ARBA00022679"/>
    </source>
</evidence>
<dbReference type="GO" id="GO:0016740">
    <property type="term" value="F:transferase activity"/>
    <property type="evidence" value="ECO:0007669"/>
    <property type="project" value="UniProtKB-KW"/>
</dbReference>
<dbReference type="PANTHER" id="PTHR12215">
    <property type="entry name" value="PHOSPHOPANTETHEINE TRANSFERASE"/>
    <property type="match status" value="1"/>
</dbReference>
<evidence type="ECO:0000313" key="5">
    <source>
        <dbReference type="Proteomes" id="UP000295060"/>
    </source>
</evidence>
<comment type="caution">
    <text evidence="4">The sequence shown here is derived from an EMBL/GenBank/DDBJ whole genome shotgun (WGS) entry which is preliminary data.</text>
</comment>
<feature type="domain" description="4'-phosphopantetheinyl transferase" evidence="3">
    <location>
        <begin position="64"/>
        <end position="123"/>
    </location>
</feature>
<dbReference type="Pfam" id="PF01648">
    <property type="entry name" value="ACPS"/>
    <property type="match status" value="1"/>
</dbReference>
<dbReference type="Gene3D" id="3.90.470.20">
    <property type="entry name" value="4'-phosphopantetheinyl transferase domain"/>
    <property type="match status" value="1"/>
</dbReference>
<reference evidence="4 5" key="1">
    <citation type="submission" date="2019-03" db="EMBL/GenBank/DDBJ databases">
        <title>Genomic Encyclopedia of Type Strains, Phase III (KMG-III): the genomes of soil and plant-associated and newly described type strains.</title>
        <authorList>
            <person name="Whitman W."/>
        </authorList>
    </citation>
    <scope>NUCLEOTIDE SEQUENCE [LARGE SCALE GENOMIC DNA]</scope>
    <source>
        <strain evidence="4 5">VKMAc-2574</strain>
    </source>
</reference>
<dbReference type="PANTHER" id="PTHR12215:SF10">
    <property type="entry name" value="L-AMINOADIPATE-SEMIALDEHYDE DEHYDROGENASE-PHOSPHOPANTETHEINYL TRANSFERASE"/>
    <property type="match status" value="1"/>
</dbReference>
<dbReference type="SUPFAM" id="SSF56214">
    <property type="entry name" value="4'-phosphopantetheinyl transferase"/>
    <property type="match status" value="1"/>
</dbReference>
<proteinExistence type="inferred from homology"/>
<gene>
    <name evidence="4" type="ORF">EV137_5898</name>
</gene>
<dbReference type="Proteomes" id="UP000295060">
    <property type="component" value="Unassembled WGS sequence"/>
</dbReference>
<comment type="similarity">
    <text evidence="1">Belongs to the P-Pant transferase superfamily. Gsp/Sfp/HetI/AcpT family.</text>
</comment>
<keyword evidence="2 4" id="KW-0808">Transferase</keyword>
<dbReference type="InterPro" id="IPR008278">
    <property type="entry name" value="4-PPantetheinyl_Trfase_dom"/>
</dbReference>